<proteinExistence type="predicted"/>
<evidence type="ECO:0000313" key="3">
    <source>
        <dbReference type="Proteomes" id="UP001154282"/>
    </source>
</evidence>
<protein>
    <recommendedName>
        <fullName evidence="4">ARM repeat superfamily protein</fullName>
    </recommendedName>
</protein>
<reference evidence="2" key="1">
    <citation type="submission" date="2022-08" db="EMBL/GenBank/DDBJ databases">
        <authorList>
            <person name="Gutierrez-Valencia J."/>
        </authorList>
    </citation>
    <scope>NUCLEOTIDE SEQUENCE</scope>
</reference>
<dbReference type="EMBL" id="CAMGYJ010000011">
    <property type="protein sequence ID" value="CAI0557906.1"/>
    <property type="molecule type" value="Genomic_DNA"/>
</dbReference>
<keyword evidence="3" id="KW-1185">Reference proteome</keyword>
<comment type="caution">
    <text evidence="2">The sequence shown here is derived from an EMBL/GenBank/DDBJ whole genome shotgun (WGS) entry which is preliminary data.</text>
</comment>
<accession>A0AAV0RKX1</accession>
<evidence type="ECO:0000313" key="2">
    <source>
        <dbReference type="EMBL" id="CAI0557906.1"/>
    </source>
</evidence>
<organism evidence="2 3">
    <name type="scientific">Linum tenue</name>
    <dbReference type="NCBI Taxonomy" id="586396"/>
    <lineage>
        <taxon>Eukaryota</taxon>
        <taxon>Viridiplantae</taxon>
        <taxon>Streptophyta</taxon>
        <taxon>Embryophyta</taxon>
        <taxon>Tracheophyta</taxon>
        <taxon>Spermatophyta</taxon>
        <taxon>Magnoliopsida</taxon>
        <taxon>eudicotyledons</taxon>
        <taxon>Gunneridae</taxon>
        <taxon>Pentapetalae</taxon>
        <taxon>rosids</taxon>
        <taxon>fabids</taxon>
        <taxon>Malpighiales</taxon>
        <taxon>Linaceae</taxon>
        <taxon>Linum</taxon>
    </lineage>
</organism>
<dbReference type="InterPro" id="IPR016024">
    <property type="entry name" value="ARM-type_fold"/>
</dbReference>
<gene>
    <name evidence="2" type="ORF">LITE_LOCUS48538</name>
</gene>
<dbReference type="Gene3D" id="1.25.10.10">
    <property type="entry name" value="Leucine-rich Repeat Variant"/>
    <property type="match status" value="1"/>
</dbReference>
<dbReference type="AlphaFoldDB" id="A0AAV0RKX1"/>
<dbReference type="PANTHER" id="PTHR46700:SF2">
    <property type="entry name" value="ARM REPEAT SUPERFAMILY PROTEIN"/>
    <property type="match status" value="1"/>
</dbReference>
<dbReference type="SUPFAM" id="SSF48371">
    <property type="entry name" value="ARM repeat"/>
    <property type="match status" value="1"/>
</dbReference>
<dbReference type="InterPro" id="IPR011989">
    <property type="entry name" value="ARM-like"/>
</dbReference>
<dbReference type="PANTHER" id="PTHR46700">
    <property type="entry name" value="ARM REPEAT SUPERFAMILY PROTEIN"/>
    <property type="match status" value="1"/>
</dbReference>
<dbReference type="Proteomes" id="UP001154282">
    <property type="component" value="Unassembled WGS sequence"/>
</dbReference>
<evidence type="ECO:0008006" key="4">
    <source>
        <dbReference type="Google" id="ProtNLM"/>
    </source>
</evidence>
<feature type="region of interest" description="Disordered" evidence="1">
    <location>
        <begin position="35"/>
        <end position="67"/>
    </location>
</feature>
<evidence type="ECO:0000256" key="1">
    <source>
        <dbReference type="SAM" id="MobiDB-lite"/>
    </source>
</evidence>
<sequence length="439" mass="47241">MSDPSSSSSSTPSSSIRLHSKLRFFALVRRFLRSKASHNGKSRPSDHKSAVKSTELGAGPGKGSTEVGGFEEIDDCLDLQRSVKKLHFGSWEEKEAAAVDIGRLASKEDVKTRKSIAELGVIPVLVEMMGSGAVSRRRAAVTALIELANGTFTNKALMLEAGILSKFPAPEEQESTLLLNEFAELILSLSSLPNPQFQFSLTRILPFILKTLESPTSTADAAAKQSCLSALFNLSAALETASLLSSNGAVSALLTLISTKPFAEKALATLGQMVVTASGKKAMEDSSAVPEGLIEVLTWDDRPKCQELSAYVLMILAYQSSAQREKMAQCGIVAALLELALLGTPLAQKRALKLLQWFKDEREAKMGPHSGPQMGRRLAIGSPINPREAQEGRRLIKDLVKQSLNKNMEMITRRANNVGGGSSKLKNLVVSTSSKSLPY</sequence>
<name>A0AAV0RKX1_9ROSI</name>